<accession>R9NWE9</accession>
<evidence type="ECO:0000313" key="2">
    <source>
        <dbReference type="EMBL" id="GAC92918.1"/>
    </source>
</evidence>
<dbReference type="RefSeq" id="XP_012186505.1">
    <property type="nucleotide sequence ID" value="XM_012331115.1"/>
</dbReference>
<proteinExistence type="predicted"/>
<evidence type="ECO:0000313" key="3">
    <source>
        <dbReference type="Proteomes" id="UP000014071"/>
    </source>
</evidence>
<dbReference type="OrthoDB" id="2553619at2759"/>
<protein>
    <submittedName>
        <fullName evidence="2">Uncharacterized protein</fullName>
    </submittedName>
</protein>
<sequence length="202" mass="21207">MHRFLRLRTRNFEEHRIFPPVLSKQEHVNLRRSESPPCVPSRPQVLPCGSFIDHTQRRILAHEPPSATAAQPGKMSGFDTGSGSYDKIAQSQGGEGLDIDAQTAGRNTGPGEGVSAGPGAKDNTPGIGFDGGPGSEDLDAKITGSGEGLDAGQKGNSTKPGGGVSLNAGREEEFHGASDGKFFDAEGKVQKVADKVMDKIKS</sequence>
<organism evidence="2 3">
    <name type="scientific">Pseudozyma hubeiensis (strain SY62)</name>
    <name type="common">Yeast</name>
    <dbReference type="NCBI Taxonomy" id="1305764"/>
    <lineage>
        <taxon>Eukaryota</taxon>
        <taxon>Fungi</taxon>
        <taxon>Dikarya</taxon>
        <taxon>Basidiomycota</taxon>
        <taxon>Ustilaginomycotina</taxon>
        <taxon>Ustilaginomycetes</taxon>
        <taxon>Ustilaginales</taxon>
        <taxon>Ustilaginaceae</taxon>
        <taxon>Pseudozyma</taxon>
    </lineage>
</organism>
<dbReference type="HOGENOM" id="CLU_1355174_0_0_1"/>
<feature type="region of interest" description="Disordered" evidence="1">
    <location>
        <begin position="63"/>
        <end position="168"/>
    </location>
</feature>
<dbReference type="AlphaFoldDB" id="R9NWE9"/>
<dbReference type="GeneID" id="24105784"/>
<name>R9NWE9_PSEHS</name>
<reference evidence="3" key="1">
    <citation type="journal article" date="2013" name="Genome Announc.">
        <title>Draft genome sequence of the basidiomycetous yeast-like fungus Pseudozyma hubeiensis SY62, which produces an abundant amount of the biosurfactant mannosylerythritol lipids.</title>
        <authorList>
            <person name="Konishi M."/>
            <person name="Hatada Y."/>
            <person name="Horiuchi J."/>
        </authorList>
    </citation>
    <scope>NUCLEOTIDE SEQUENCE [LARGE SCALE GENOMIC DNA]</scope>
    <source>
        <strain evidence="3">SY62</strain>
    </source>
</reference>
<dbReference type="EMBL" id="DF238770">
    <property type="protein sequence ID" value="GAC92918.1"/>
    <property type="molecule type" value="Genomic_DNA"/>
</dbReference>
<dbReference type="Proteomes" id="UP000014071">
    <property type="component" value="Unassembled WGS sequence"/>
</dbReference>
<keyword evidence="3" id="KW-1185">Reference proteome</keyword>
<evidence type="ECO:0000256" key="1">
    <source>
        <dbReference type="SAM" id="MobiDB-lite"/>
    </source>
</evidence>
<gene>
    <name evidence="2" type="ORF">PHSY_000477</name>
</gene>